<dbReference type="GO" id="GO:0016787">
    <property type="term" value="F:hydrolase activity"/>
    <property type="evidence" value="ECO:0007669"/>
    <property type="project" value="InterPro"/>
</dbReference>
<dbReference type="STRING" id="97331.A0A436ZXA4"/>
<dbReference type="Gene3D" id="3.40.50.1820">
    <property type="entry name" value="alpha/beta hydrolase"/>
    <property type="match status" value="1"/>
</dbReference>
<dbReference type="Pfam" id="PF01738">
    <property type="entry name" value="DLH"/>
    <property type="match status" value="1"/>
</dbReference>
<protein>
    <recommendedName>
        <fullName evidence="2">Dienelactone hydrolase domain-containing protein</fullName>
    </recommendedName>
</protein>
<feature type="compositionally biased region" description="Polar residues" evidence="1">
    <location>
        <begin position="1"/>
        <end position="12"/>
    </location>
</feature>
<dbReference type="AlphaFoldDB" id="A0A436ZXA4"/>
<evidence type="ECO:0000259" key="2">
    <source>
        <dbReference type="Pfam" id="PF01738"/>
    </source>
</evidence>
<reference evidence="3 4" key="1">
    <citation type="submission" date="2019-01" db="EMBL/GenBank/DDBJ databases">
        <title>Intercellular communication is required for trap formation in the nematode-trapping fungus Duddingtonia flagrans.</title>
        <authorList>
            <person name="Youssar L."/>
            <person name="Wernet V."/>
            <person name="Hensel N."/>
            <person name="Hildebrandt H.-G."/>
            <person name="Fischer R."/>
        </authorList>
    </citation>
    <scope>NUCLEOTIDE SEQUENCE [LARGE SCALE GENOMIC DNA]</scope>
    <source>
        <strain evidence="3 4">CBS H-5679</strain>
    </source>
</reference>
<comment type="caution">
    <text evidence="3">The sequence shown here is derived from an EMBL/GenBank/DDBJ whole genome shotgun (WGS) entry which is preliminary data.</text>
</comment>
<gene>
    <name evidence="3" type="ORF">DFL_007818</name>
</gene>
<proteinExistence type="predicted"/>
<dbReference type="RefSeq" id="XP_067488976.1">
    <property type="nucleotide sequence ID" value="XM_067637461.1"/>
</dbReference>
<dbReference type="EMBL" id="SAEB01000009">
    <property type="protein sequence ID" value="RVD83432.1"/>
    <property type="molecule type" value="Genomic_DNA"/>
</dbReference>
<feature type="domain" description="Dienelactone hydrolase" evidence="2">
    <location>
        <begin position="42"/>
        <end position="282"/>
    </location>
</feature>
<name>A0A436ZXA4_ARTFL</name>
<dbReference type="VEuPathDB" id="FungiDB:DFL_007818"/>
<keyword evidence="4" id="KW-1185">Reference proteome</keyword>
<accession>A0A436ZXA4</accession>
<evidence type="ECO:0000313" key="3">
    <source>
        <dbReference type="EMBL" id="RVD83432.1"/>
    </source>
</evidence>
<evidence type="ECO:0000256" key="1">
    <source>
        <dbReference type="SAM" id="MobiDB-lite"/>
    </source>
</evidence>
<dbReference type="InterPro" id="IPR029058">
    <property type="entry name" value="AB_hydrolase_fold"/>
</dbReference>
<dbReference type="SUPFAM" id="SSF53474">
    <property type="entry name" value="alpha/beta-Hydrolases"/>
    <property type="match status" value="1"/>
</dbReference>
<evidence type="ECO:0000313" key="4">
    <source>
        <dbReference type="Proteomes" id="UP000283090"/>
    </source>
</evidence>
<sequence length="283" mass="30655">MSSDVAASTNPDDLSASAHLRIGKPDGKFEEVGGRRTYVAPAPDGSKAKTLIYLTDMFGVDLLNHQLLADTYARGGFHVLMPDILDGDSLPAEFINTAEPKLSIQEKMTVVEKGTNHATLMTTMDAFIASLRQDPTISKLGIIGTCWGGRHAILQARPETGITAVATLQPSFTAAGDWESVSIPTYIAFGSKDTIVPVSRTTAVSLFTGEDAGAKGPTSMLSLSVDGIIDVMEKKLDVEKEIRVFENQVHGFTHRGDWNSDYDRKAMDEAAEEVIAWFKKYLA</sequence>
<dbReference type="PANTHER" id="PTHR17630:SF44">
    <property type="entry name" value="PROTEIN AIM2"/>
    <property type="match status" value="1"/>
</dbReference>
<dbReference type="OrthoDB" id="17560at2759"/>
<dbReference type="GeneID" id="93590129"/>
<dbReference type="PANTHER" id="PTHR17630">
    <property type="entry name" value="DIENELACTONE HYDROLASE"/>
    <property type="match status" value="1"/>
</dbReference>
<feature type="region of interest" description="Disordered" evidence="1">
    <location>
        <begin position="1"/>
        <end position="20"/>
    </location>
</feature>
<dbReference type="InterPro" id="IPR002925">
    <property type="entry name" value="Dienelactn_hydro"/>
</dbReference>
<organism evidence="3 4">
    <name type="scientific">Arthrobotrys flagrans</name>
    <name type="common">Nematode-trapping fungus</name>
    <name type="synonym">Trichothecium flagrans</name>
    <dbReference type="NCBI Taxonomy" id="97331"/>
    <lineage>
        <taxon>Eukaryota</taxon>
        <taxon>Fungi</taxon>
        <taxon>Dikarya</taxon>
        <taxon>Ascomycota</taxon>
        <taxon>Pezizomycotina</taxon>
        <taxon>Orbiliomycetes</taxon>
        <taxon>Orbiliales</taxon>
        <taxon>Orbiliaceae</taxon>
        <taxon>Arthrobotrys</taxon>
    </lineage>
</organism>
<dbReference type="Proteomes" id="UP000283090">
    <property type="component" value="Unassembled WGS sequence"/>
</dbReference>